<accession>A0A2M8LHF2</accession>
<proteinExistence type="predicted"/>
<dbReference type="Proteomes" id="UP000231436">
    <property type="component" value="Unassembled WGS sequence"/>
</dbReference>
<comment type="caution">
    <text evidence="2">The sequence shown here is derived from an EMBL/GenBank/DDBJ whole genome shotgun (WGS) entry which is preliminary data.</text>
</comment>
<evidence type="ECO:0000313" key="2">
    <source>
        <dbReference type="EMBL" id="PJE76855.1"/>
    </source>
</evidence>
<evidence type="ECO:0000313" key="3">
    <source>
        <dbReference type="Proteomes" id="UP000231436"/>
    </source>
</evidence>
<feature type="region of interest" description="Disordered" evidence="1">
    <location>
        <begin position="1"/>
        <end position="41"/>
    </location>
</feature>
<sequence length="258" mass="28918">MPDTIPKEALVPDPAPRPVDSPRPIRTFPYDPLQPNARSIPPQPLVEMFKAELGTEPHQNPLICPDCRYVYGISSMEGKTCTQRRMAKPCQGTVRRQWADEEIVGALDERFRLGGISVSWELSDPPVPAGFAVCEVHTPSTVLSAIGFTPGVFGTIYPWAGREGPYLVLSHLWLGGNVALVQERPLFLELIRKAVEPVMRRSGLEQAPILVPVALSEAERRHHLLKQWMSESDYRRSFCRDSTPGRSRALLGFKMQIR</sequence>
<organism evidence="2 3">
    <name type="scientific">Candidatus Uhrbacteria bacterium CG10_big_fil_rev_8_21_14_0_10_48_16</name>
    <dbReference type="NCBI Taxonomy" id="1975038"/>
    <lineage>
        <taxon>Bacteria</taxon>
        <taxon>Candidatus Uhriibacteriota</taxon>
    </lineage>
</organism>
<gene>
    <name evidence="2" type="ORF">COV05_02415</name>
</gene>
<name>A0A2M8LHF2_9BACT</name>
<dbReference type="AlphaFoldDB" id="A0A2M8LHF2"/>
<protein>
    <submittedName>
        <fullName evidence="2">Uncharacterized protein</fullName>
    </submittedName>
</protein>
<evidence type="ECO:0000256" key="1">
    <source>
        <dbReference type="SAM" id="MobiDB-lite"/>
    </source>
</evidence>
<dbReference type="EMBL" id="PFEU01000009">
    <property type="protein sequence ID" value="PJE76855.1"/>
    <property type="molecule type" value="Genomic_DNA"/>
</dbReference>
<reference evidence="3" key="1">
    <citation type="submission" date="2017-09" db="EMBL/GenBank/DDBJ databases">
        <title>Depth-based differentiation of microbial function through sediment-hosted aquifers and enrichment of novel symbionts in the deep terrestrial subsurface.</title>
        <authorList>
            <person name="Probst A.J."/>
            <person name="Ladd B."/>
            <person name="Jarett J.K."/>
            <person name="Geller-Mcgrath D.E."/>
            <person name="Sieber C.M.K."/>
            <person name="Emerson J.B."/>
            <person name="Anantharaman K."/>
            <person name="Thomas B.C."/>
            <person name="Malmstrom R."/>
            <person name="Stieglmeier M."/>
            <person name="Klingl A."/>
            <person name="Woyke T."/>
            <person name="Ryan C.M."/>
            <person name="Banfield J.F."/>
        </authorList>
    </citation>
    <scope>NUCLEOTIDE SEQUENCE [LARGE SCALE GENOMIC DNA]</scope>
</reference>